<name>A0A8S0UHX4_OLEEU</name>
<comment type="caution">
    <text evidence="2">The sequence shown here is derived from an EMBL/GenBank/DDBJ whole genome shotgun (WGS) entry which is preliminary data.</text>
</comment>
<dbReference type="OrthoDB" id="1750418at2759"/>
<dbReference type="Proteomes" id="UP000594638">
    <property type="component" value="Unassembled WGS sequence"/>
</dbReference>
<evidence type="ECO:0000313" key="2">
    <source>
        <dbReference type="EMBL" id="CAA3019760.1"/>
    </source>
</evidence>
<dbReference type="Gramene" id="OE9A069010T1">
    <property type="protein sequence ID" value="OE9A069010C1"/>
    <property type="gene ID" value="OE9A069010"/>
</dbReference>
<accession>A0A8S0UHX4</accession>
<feature type="region of interest" description="Disordered" evidence="1">
    <location>
        <begin position="129"/>
        <end position="175"/>
    </location>
</feature>
<organism evidence="2 3">
    <name type="scientific">Olea europaea subsp. europaea</name>
    <dbReference type="NCBI Taxonomy" id="158383"/>
    <lineage>
        <taxon>Eukaryota</taxon>
        <taxon>Viridiplantae</taxon>
        <taxon>Streptophyta</taxon>
        <taxon>Embryophyta</taxon>
        <taxon>Tracheophyta</taxon>
        <taxon>Spermatophyta</taxon>
        <taxon>Magnoliopsida</taxon>
        <taxon>eudicotyledons</taxon>
        <taxon>Gunneridae</taxon>
        <taxon>Pentapetalae</taxon>
        <taxon>asterids</taxon>
        <taxon>lamiids</taxon>
        <taxon>Lamiales</taxon>
        <taxon>Oleaceae</taxon>
        <taxon>Oleeae</taxon>
        <taxon>Olea</taxon>
    </lineage>
</organism>
<evidence type="ECO:0000256" key="1">
    <source>
        <dbReference type="SAM" id="MobiDB-lite"/>
    </source>
</evidence>
<dbReference type="AlphaFoldDB" id="A0A8S0UHX4"/>
<proteinExistence type="predicted"/>
<keyword evidence="3" id="KW-1185">Reference proteome</keyword>
<reference evidence="2 3" key="1">
    <citation type="submission" date="2019-12" db="EMBL/GenBank/DDBJ databases">
        <authorList>
            <person name="Alioto T."/>
            <person name="Alioto T."/>
            <person name="Gomez Garrido J."/>
        </authorList>
    </citation>
    <scope>NUCLEOTIDE SEQUENCE [LARGE SCALE GENOMIC DNA]</scope>
</reference>
<gene>
    <name evidence="2" type="ORF">OLEA9_A069010</name>
</gene>
<dbReference type="EMBL" id="CACTIH010009029">
    <property type="protein sequence ID" value="CAA3019760.1"/>
    <property type="molecule type" value="Genomic_DNA"/>
</dbReference>
<sequence length="175" mass="19401">MSHNLCRSTTDSDRSRSFSLLIIWSLYDINLSRFISSWFPILNRLTLSLKLSRSFCFRIRDRLADSRFDIIRLRFRSSIMSPERLVLPEPDIKFFERNEPDLRGFELSEPGLEITGSCGGFTGSFGGGEKKDGGSWESQGVKPLSKVGNGFPKKDSDAGNVDNMAGKPLIGGGGG</sequence>
<evidence type="ECO:0000313" key="3">
    <source>
        <dbReference type="Proteomes" id="UP000594638"/>
    </source>
</evidence>
<protein>
    <submittedName>
        <fullName evidence="2">Uncharacterized protein</fullName>
    </submittedName>
</protein>